<evidence type="ECO:0000313" key="2">
    <source>
        <dbReference type="EMBL" id="TGO21468.1"/>
    </source>
</evidence>
<sequence>MWTFNQNYSQKREGNVIDAGEKETLSTQERRKRYRRRREGSQCVMGTANVMIHELHQVREERGGVLKRQKTLNGAQTEEWKELRRLKLKILNAPALLIFYQPDRKNGTNFSKH</sequence>
<evidence type="ECO:0000313" key="3">
    <source>
        <dbReference type="Proteomes" id="UP000297910"/>
    </source>
</evidence>
<comment type="caution">
    <text evidence="2">The sequence shown here is derived from an EMBL/GenBank/DDBJ whole genome shotgun (WGS) entry which is preliminary data.</text>
</comment>
<proteinExistence type="predicted"/>
<gene>
    <name evidence="2" type="ORF">BPAE_0218g00210</name>
</gene>
<dbReference type="Proteomes" id="UP000297910">
    <property type="component" value="Unassembled WGS sequence"/>
</dbReference>
<reference evidence="2 3" key="1">
    <citation type="submission" date="2017-12" db="EMBL/GenBank/DDBJ databases">
        <title>Comparative genomics of Botrytis spp.</title>
        <authorList>
            <person name="Valero-Jimenez C.A."/>
            <person name="Tapia P."/>
            <person name="Veloso J."/>
            <person name="Silva-Moreno E."/>
            <person name="Staats M."/>
            <person name="Valdes J.H."/>
            <person name="Van Kan J.A.L."/>
        </authorList>
    </citation>
    <scope>NUCLEOTIDE SEQUENCE [LARGE SCALE GENOMIC DNA]</scope>
    <source>
        <strain evidence="2 3">Bp0003</strain>
    </source>
</reference>
<name>A0A4Z1FDR7_9HELO</name>
<dbReference type="EMBL" id="PQXI01000217">
    <property type="protein sequence ID" value="TGO21468.1"/>
    <property type="molecule type" value="Genomic_DNA"/>
</dbReference>
<accession>A0A4Z1FDR7</accession>
<dbReference type="AlphaFoldDB" id="A0A4Z1FDR7"/>
<feature type="region of interest" description="Disordered" evidence="1">
    <location>
        <begin position="1"/>
        <end position="40"/>
    </location>
</feature>
<evidence type="ECO:0000256" key="1">
    <source>
        <dbReference type="SAM" id="MobiDB-lite"/>
    </source>
</evidence>
<organism evidence="2 3">
    <name type="scientific">Botrytis paeoniae</name>
    <dbReference type="NCBI Taxonomy" id="278948"/>
    <lineage>
        <taxon>Eukaryota</taxon>
        <taxon>Fungi</taxon>
        <taxon>Dikarya</taxon>
        <taxon>Ascomycota</taxon>
        <taxon>Pezizomycotina</taxon>
        <taxon>Leotiomycetes</taxon>
        <taxon>Helotiales</taxon>
        <taxon>Sclerotiniaceae</taxon>
        <taxon>Botrytis</taxon>
    </lineage>
</organism>
<keyword evidence="3" id="KW-1185">Reference proteome</keyword>
<feature type="compositionally biased region" description="Basic and acidic residues" evidence="1">
    <location>
        <begin position="10"/>
        <end position="24"/>
    </location>
</feature>
<protein>
    <submittedName>
        <fullName evidence="2">Uncharacterized protein</fullName>
    </submittedName>
</protein>